<feature type="domain" description="HMPTM N-terminal zinc ribbon" evidence="1">
    <location>
        <begin position="8"/>
        <end position="45"/>
    </location>
</feature>
<dbReference type="InterPro" id="IPR056488">
    <property type="entry name" value="Zn_ribbon_HMPTM"/>
</dbReference>
<dbReference type="AlphaFoldDB" id="A0A383EWZ8"/>
<evidence type="ECO:0000313" key="2">
    <source>
        <dbReference type="EMBL" id="SVE61416.1"/>
    </source>
</evidence>
<evidence type="ECO:0000259" key="1">
    <source>
        <dbReference type="Pfam" id="PF23545"/>
    </source>
</evidence>
<proteinExistence type="predicted"/>
<dbReference type="EMBL" id="UINC01229630">
    <property type="protein sequence ID" value="SVE61416.1"/>
    <property type="molecule type" value="Genomic_DNA"/>
</dbReference>
<dbReference type="Pfam" id="PF23545">
    <property type="entry name" value="Zn_ribbon_HMPTM"/>
    <property type="match status" value="1"/>
</dbReference>
<protein>
    <recommendedName>
        <fullName evidence="1">HMPTM N-terminal zinc ribbon domain-containing protein</fullName>
    </recommendedName>
</protein>
<feature type="non-terminal residue" evidence="2">
    <location>
        <position position="45"/>
    </location>
</feature>
<reference evidence="2" key="1">
    <citation type="submission" date="2018-05" db="EMBL/GenBank/DDBJ databases">
        <authorList>
            <person name="Lanie J.A."/>
            <person name="Ng W.-L."/>
            <person name="Kazmierczak K.M."/>
            <person name="Andrzejewski T.M."/>
            <person name="Davidsen T.M."/>
            <person name="Wayne K.J."/>
            <person name="Tettelin H."/>
            <person name="Glass J.I."/>
            <person name="Rusch D."/>
            <person name="Podicherti R."/>
            <person name="Tsui H.-C.T."/>
            <person name="Winkler M.E."/>
        </authorList>
    </citation>
    <scope>NUCLEOTIDE SEQUENCE</scope>
</reference>
<sequence>MAIRNYTYYDFTLSICSICLERIDAKIVFQDNNVYMLKNCLEHGT</sequence>
<gene>
    <name evidence="2" type="ORF">METZ01_LOCUS514270</name>
</gene>
<accession>A0A383EWZ8</accession>
<organism evidence="2">
    <name type="scientific">marine metagenome</name>
    <dbReference type="NCBI Taxonomy" id="408172"/>
    <lineage>
        <taxon>unclassified sequences</taxon>
        <taxon>metagenomes</taxon>
        <taxon>ecological metagenomes</taxon>
    </lineage>
</organism>
<name>A0A383EWZ8_9ZZZZ</name>